<evidence type="ECO:0000256" key="4">
    <source>
        <dbReference type="SAM" id="MobiDB-lite"/>
    </source>
</evidence>
<keyword evidence="2" id="KW-0132">Cell division</keyword>
<feature type="compositionally biased region" description="Acidic residues" evidence="4">
    <location>
        <begin position="1167"/>
        <end position="1176"/>
    </location>
</feature>
<dbReference type="InterPro" id="IPR016024">
    <property type="entry name" value="ARM-type_fold"/>
</dbReference>
<dbReference type="InterPro" id="IPR013721">
    <property type="entry name" value="STAG"/>
</dbReference>
<dbReference type="Proteomes" id="UP001501940">
    <property type="component" value="Chromosome 13"/>
</dbReference>
<protein>
    <recommendedName>
        <fullName evidence="2">Cohesin subunit SA</fullName>
    </recommendedName>
    <alternativeName>
        <fullName evidence="2">SCC3 homolog</fullName>
    </alternativeName>
    <alternativeName>
        <fullName evidence="2">Stromal antigen</fullName>
    </alternativeName>
</protein>
<reference evidence="6 7" key="1">
    <citation type="submission" date="2022-01" db="EMBL/GenBank/DDBJ databases">
        <title>A chromosome-scale genome assembly of the false clownfish, Amphiprion ocellaris.</title>
        <authorList>
            <person name="Ryu T."/>
        </authorList>
    </citation>
    <scope>NUCLEOTIDE SEQUENCE [LARGE SCALE GENOMIC DNA]</scope>
</reference>
<dbReference type="GO" id="GO:0003682">
    <property type="term" value="F:chromatin binding"/>
    <property type="evidence" value="ECO:0007669"/>
    <property type="project" value="TreeGrafter"/>
</dbReference>
<comment type="subunit">
    <text evidence="2">Part of the cohesin complex which is composed of a heterodimer between a SMC1 protein (SMC1A or SMC1B) and SMC3, which are attached via their hinge domain, and RAD21 which link them at their heads, and one STAG protein.</text>
</comment>
<dbReference type="SUPFAM" id="SSF48371">
    <property type="entry name" value="ARM repeat"/>
    <property type="match status" value="1"/>
</dbReference>
<feature type="region of interest" description="Disordered" evidence="4">
    <location>
        <begin position="1008"/>
        <end position="1097"/>
    </location>
</feature>
<dbReference type="PANTHER" id="PTHR11199">
    <property type="entry name" value="STROMAL ANTIGEN"/>
    <property type="match status" value="1"/>
</dbReference>
<organism evidence="6 7">
    <name type="scientific">Amphiprion ocellaris</name>
    <name type="common">Clown anemonefish</name>
    <dbReference type="NCBI Taxonomy" id="80972"/>
    <lineage>
        <taxon>Eukaryota</taxon>
        <taxon>Metazoa</taxon>
        <taxon>Chordata</taxon>
        <taxon>Craniata</taxon>
        <taxon>Vertebrata</taxon>
        <taxon>Euteleostomi</taxon>
        <taxon>Actinopterygii</taxon>
        <taxon>Neopterygii</taxon>
        <taxon>Teleostei</taxon>
        <taxon>Neoteleostei</taxon>
        <taxon>Acanthomorphata</taxon>
        <taxon>Ovalentaria</taxon>
        <taxon>Pomacentridae</taxon>
        <taxon>Amphiprion</taxon>
    </lineage>
</organism>
<evidence type="ECO:0000256" key="3">
    <source>
        <dbReference type="SAM" id="Coils"/>
    </source>
</evidence>
<evidence type="ECO:0000259" key="5">
    <source>
        <dbReference type="PROSITE" id="PS51425"/>
    </source>
</evidence>
<dbReference type="GO" id="GO:0000785">
    <property type="term" value="C:chromatin"/>
    <property type="evidence" value="ECO:0007669"/>
    <property type="project" value="UniProtKB-UniRule"/>
</dbReference>
<dbReference type="GO" id="GO:0005634">
    <property type="term" value="C:nucleus"/>
    <property type="evidence" value="ECO:0007669"/>
    <property type="project" value="UniProtKB-SubCell"/>
</dbReference>
<keyword evidence="7" id="KW-1185">Reference proteome</keyword>
<keyword evidence="3" id="KW-0175">Coiled coil</keyword>
<comment type="similarity">
    <text evidence="1 2">Belongs to the SCC3 family.</text>
</comment>
<feature type="region of interest" description="Disordered" evidence="4">
    <location>
        <begin position="1"/>
        <end position="69"/>
    </location>
</feature>
<reference evidence="6" key="3">
    <citation type="submission" date="2025-09" db="UniProtKB">
        <authorList>
            <consortium name="Ensembl"/>
        </authorList>
    </citation>
    <scope>IDENTIFICATION</scope>
</reference>
<dbReference type="GeneTree" id="ENSGT00950000182972"/>
<dbReference type="PROSITE" id="PS51425">
    <property type="entry name" value="SCD"/>
    <property type="match status" value="1"/>
</dbReference>
<accession>A0AAQ6AIL6</accession>
<dbReference type="InterPro" id="IPR056396">
    <property type="entry name" value="HEAT_SCC3-SA"/>
</dbReference>
<feature type="coiled-coil region" evidence="3">
    <location>
        <begin position="228"/>
        <end position="281"/>
    </location>
</feature>
<dbReference type="Pfam" id="PF21581">
    <property type="entry name" value="SCD"/>
    <property type="match status" value="1"/>
</dbReference>
<dbReference type="Pfam" id="PF24571">
    <property type="entry name" value="HEAT_SCC3-SA"/>
    <property type="match status" value="1"/>
</dbReference>
<dbReference type="Ensembl" id="ENSAOCT00000033763.1">
    <property type="protein sequence ID" value="ENSAOCP00000078223.1"/>
    <property type="gene ID" value="ENSAOCG00000007550.2"/>
</dbReference>
<keyword evidence="2" id="KW-0539">Nucleus</keyword>
<reference evidence="6" key="2">
    <citation type="submission" date="2025-08" db="UniProtKB">
        <authorList>
            <consortium name="Ensembl"/>
        </authorList>
    </citation>
    <scope>IDENTIFICATION</scope>
</reference>
<dbReference type="GO" id="GO:0007059">
    <property type="term" value="P:chromosome segregation"/>
    <property type="evidence" value="ECO:0007669"/>
    <property type="project" value="UniProtKB-KW"/>
</dbReference>
<dbReference type="GO" id="GO:0051301">
    <property type="term" value="P:cell division"/>
    <property type="evidence" value="ECO:0007669"/>
    <property type="project" value="UniProtKB-UniRule"/>
</dbReference>
<sequence length="1216" mass="138543">MIAAPEIPSEFAYTQDTDTRFSSDTDFSEDPDGRSANSTKGKGGKKGKKAAGEKGKGGKGAGRINGHHQENGMENMMLFEVVKLGRSAMQSVVDDWIESYKHDRDVALLDLINFFIQCSGCKGVVSGEMFRNMQNSEIIRRMTEEFDEDSGDYPLTIAGPQWKKFKSSFCEFISVLVRQCQYSIIYDEYMMDTVISLLTGLSDSQVRAFRHTSTLAAMKLMTALVNVALNLSINMDNTQRQYEAERNKMVAKRANDRLELLLQKRKELQENQDEIENMMNAIFKGVFVHRYRDSIAEIRAICIEEIGVWMKLYSDAFLNDSYLKYVGWTMHDKQGEVRLKCLTALQGLYYSRELNARLELFTSRFKDRIVSMTLDKEYDVAVQAIKLLTLVLNSTDEVLTPEDCESVYHLVYSAHRPVAVAAGEFLFKKLFSQREPEEEGAPKRRGRQSPNANLIKTTVFFFLESELHEHAAYLVDSLWECGAELLKDWECMISLLLDDPLPGEEALTDRQETALIEIMLCTVRQAAECHPPVGRGTGKRVMTAKEKKTQLDDRTRMTELFAVALPPLLAKYAVDAEKVTNLLQLPQFFDLEIYTTGRLEKHLESLLRQIREIVEKHTDTEVLESCSKTYHALCNEEFTIFNRVDIARSQLLDELVDKFNRLLEDFLQEGEDADEDDAYQVLSTLKRITAFHNAHDLSGWDLFTSNFKLLNTGIENGDMPEQIVIHSLQCTHYVILWHLAKLSEGSSRKAFTILCDLLLIFSHQMVSGGREHLEPLVYSPEDSLQSELLSFILNHVFIDQDDDTNSTDGQQDDEAVKIEALHKRRNLLAAYCKLIIYCVVEMKTGADIFKQYMRYYNDYGDIIKETMSKTRQIDKIQCAKTLILSLQQLFNEMLSELGHGFDRSSSAFCGIKELARRFSLTFGLDQVKTRDAIAMLHKDGIEFAFKEPSPQGEGGPPLNLAFLDILIFSADHMYLERFMTFQMALQREDCWLPLISYRNSLQAGGDDDTMSVMSGYSSRGSSIRSKKTKPPAATAGTSAAKRKLPEGTESSSSEVWHQSMQTPVMMPSPHLTSTAMRDPKRGRDDSYMGTPQHHQTPMDYNSQVTWMLAQRQQEEARQQQERAMNYAKLRTNLQHAIRRGTGLMEDDEEPIVEDVMMSSEGRMDDLNEGMDFDTMDIDLPPSKNRRERSELKPDYFDPASIMDESVSSTYASLRSG</sequence>
<proteinExistence type="inferred from homology"/>
<dbReference type="GO" id="GO:0007062">
    <property type="term" value="P:sister chromatid cohesion"/>
    <property type="evidence" value="ECO:0007669"/>
    <property type="project" value="UniProtKB-UniRule"/>
</dbReference>
<dbReference type="AlphaFoldDB" id="A0AAQ6AIL6"/>
<dbReference type="InterPro" id="IPR039662">
    <property type="entry name" value="Cohesin_Scc3/SA"/>
</dbReference>
<dbReference type="Pfam" id="PF08514">
    <property type="entry name" value="STAG"/>
    <property type="match status" value="1"/>
</dbReference>
<keyword evidence="2" id="KW-0158">Chromosome</keyword>
<evidence type="ECO:0000256" key="1">
    <source>
        <dbReference type="ARBA" id="ARBA00005486"/>
    </source>
</evidence>
<comment type="function">
    <text evidence="2">Component of cohesin complex, a complex required for the cohesion of sister chromatids after DNA replication. The cohesin complex apparently forms a large proteinaceous ring within which sister chromatids can be trapped. At anaphase, the complex is cleaved and dissociates from chromatin, allowing sister chromatids to segregate.</text>
</comment>
<feature type="domain" description="SCD" evidence="5">
    <location>
        <begin position="287"/>
        <end position="372"/>
    </location>
</feature>
<name>A0AAQ6AIL6_AMPOC</name>
<keyword evidence="2" id="KW-0131">Cell cycle</keyword>
<feature type="compositionally biased region" description="Polar residues" evidence="4">
    <location>
        <begin position="1048"/>
        <end position="1062"/>
    </location>
</feature>
<feature type="region of interest" description="Disordered" evidence="4">
    <location>
        <begin position="1167"/>
        <end position="1192"/>
    </location>
</feature>
<evidence type="ECO:0000313" key="6">
    <source>
        <dbReference type="Ensembl" id="ENSAOCP00000078223.1"/>
    </source>
</evidence>
<evidence type="ECO:0000313" key="7">
    <source>
        <dbReference type="Proteomes" id="UP001501940"/>
    </source>
</evidence>
<dbReference type="InterPro" id="IPR020839">
    <property type="entry name" value="SCD"/>
</dbReference>
<dbReference type="GO" id="GO:0000775">
    <property type="term" value="C:chromosome, centromeric region"/>
    <property type="evidence" value="ECO:0007669"/>
    <property type="project" value="UniProtKB-SubCell"/>
</dbReference>
<comment type="subcellular location">
    <subcellularLocation>
        <location evidence="2">Nucleus</location>
    </subcellularLocation>
    <subcellularLocation>
        <location evidence="2">Chromosome</location>
    </subcellularLocation>
    <subcellularLocation>
        <location evidence="2">Chromosome</location>
        <location evidence="2">Centromere</location>
    </subcellularLocation>
</comment>
<evidence type="ECO:0000256" key="2">
    <source>
        <dbReference type="RuleBase" id="RU369063"/>
    </source>
</evidence>
<dbReference type="GO" id="GO:0008278">
    <property type="term" value="C:cohesin complex"/>
    <property type="evidence" value="ECO:0007669"/>
    <property type="project" value="UniProtKB-UniRule"/>
</dbReference>
<feature type="compositionally biased region" description="Basic and acidic residues" evidence="4">
    <location>
        <begin position="1077"/>
        <end position="1086"/>
    </location>
</feature>
<dbReference type="PANTHER" id="PTHR11199:SF3">
    <property type="entry name" value="COHESIN SUBUNIT SA-2"/>
    <property type="match status" value="1"/>
</dbReference>
<keyword evidence="2" id="KW-0159">Chromosome partition</keyword>
<feature type="compositionally biased region" description="Low complexity" evidence="4">
    <location>
        <begin position="1010"/>
        <end position="1023"/>
    </location>
</feature>